<name>A0AA38CU66_TAXCH</name>
<feature type="non-terminal residue" evidence="1">
    <location>
        <position position="126"/>
    </location>
</feature>
<feature type="non-terminal residue" evidence="1">
    <location>
        <position position="1"/>
    </location>
</feature>
<protein>
    <submittedName>
        <fullName evidence="1">Uncharacterized protein</fullName>
    </submittedName>
</protein>
<sequence length="126" mass="14235">NDKASIVTETIKYIQFLKRDLALHSQKPASTVLPNPIKSEAMSSTAKIYRTPFTKSDKSMCSKYAEYEENLTVEYDGKDIFITINCVEKANLLPSIILSVQLHDMQVMDAFVSVTERVAFVCLHVK</sequence>
<dbReference type="Proteomes" id="UP000824469">
    <property type="component" value="Unassembled WGS sequence"/>
</dbReference>
<dbReference type="EMBL" id="JAHRHJ020000009">
    <property type="protein sequence ID" value="KAH9302564.1"/>
    <property type="molecule type" value="Genomic_DNA"/>
</dbReference>
<proteinExistence type="predicted"/>
<comment type="caution">
    <text evidence="1">The sequence shown here is derived from an EMBL/GenBank/DDBJ whole genome shotgun (WGS) entry which is preliminary data.</text>
</comment>
<accession>A0AA38CU66</accession>
<organism evidence="1 2">
    <name type="scientific">Taxus chinensis</name>
    <name type="common">Chinese yew</name>
    <name type="synonym">Taxus wallichiana var. chinensis</name>
    <dbReference type="NCBI Taxonomy" id="29808"/>
    <lineage>
        <taxon>Eukaryota</taxon>
        <taxon>Viridiplantae</taxon>
        <taxon>Streptophyta</taxon>
        <taxon>Embryophyta</taxon>
        <taxon>Tracheophyta</taxon>
        <taxon>Spermatophyta</taxon>
        <taxon>Pinopsida</taxon>
        <taxon>Pinidae</taxon>
        <taxon>Conifers II</taxon>
        <taxon>Cupressales</taxon>
        <taxon>Taxaceae</taxon>
        <taxon>Taxus</taxon>
    </lineage>
</organism>
<keyword evidence="2" id="KW-1185">Reference proteome</keyword>
<dbReference type="OMA" id="ITINCVE"/>
<gene>
    <name evidence="1" type="ORF">KI387_014147</name>
</gene>
<evidence type="ECO:0000313" key="1">
    <source>
        <dbReference type="EMBL" id="KAH9302564.1"/>
    </source>
</evidence>
<evidence type="ECO:0000313" key="2">
    <source>
        <dbReference type="Proteomes" id="UP000824469"/>
    </source>
</evidence>
<reference evidence="1 2" key="1">
    <citation type="journal article" date="2021" name="Nat. Plants">
        <title>The Taxus genome provides insights into paclitaxel biosynthesis.</title>
        <authorList>
            <person name="Xiong X."/>
            <person name="Gou J."/>
            <person name="Liao Q."/>
            <person name="Li Y."/>
            <person name="Zhou Q."/>
            <person name="Bi G."/>
            <person name="Li C."/>
            <person name="Du R."/>
            <person name="Wang X."/>
            <person name="Sun T."/>
            <person name="Guo L."/>
            <person name="Liang H."/>
            <person name="Lu P."/>
            <person name="Wu Y."/>
            <person name="Zhang Z."/>
            <person name="Ro D.K."/>
            <person name="Shang Y."/>
            <person name="Huang S."/>
            <person name="Yan J."/>
        </authorList>
    </citation>
    <scope>NUCLEOTIDE SEQUENCE [LARGE SCALE GENOMIC DNA]</scope>
    <source>
        <strain evidence="1">Ta-2019</strain>
    </source>
</reference>
<dbReference type="AlphaFoldDB" id="A0AA38CU66"/>